<dbReference type="SUPFAM" id="SSF54593">
    <property type="entry name" value="Glyoxalase/Bleomycin resistance protein/Dihydroxybiphenyl dioxygenase"/>
    <property type="match status" value="2"/>
</dbReference>
<evidence type="ECO:0000313" key="2">
    <source>
        <dbReference type="EMBL" id="GGK67765.1"/>
    </source>
</evidence>
<dbReference type="InterPro" id="IPR029068">
    <property type="entry name" value="Glyas_Bleomycin-R_OHBP_Dase"/>
</dbReference>
<evidence type="ECO:0000313" key="3">
    <source>
        <dbReference type="Proteomes" id="UP000662111"/>
    </source>
</evidence>
<dbReference type="PANTHER" id="PTHR35908:SF1">
    <property type="entry name" value="CONSERVED PROTEIN"/>
    <property type="match status" value="1"/>
</dbReference>
<accession>A0ABQ2F800</accession>
<comment type="caution">
    <text evidence="2">The sequence shown here is derived from an EMBL/GenBank/DDBJ whole genome shotgun (WGS) entry which is preliminary data.</text>
</comment>
<dbReference type="Proteomes" id="UP000662111">
    <property type="component" value="Unassembled WGS sequence"/>
</dbReference>
<dbReference type="Pfam" id="PF18029">
    <property type="entry name" value="Glyoxalase_6"/>
    <property type="match status" value="2"/>
</dbReference>
<organism evidence="2 3">
    <name type="scientific">Ornithinimicrobium pekingense</name>
    <dbReference type="NCBI Taxonomy" id="384677"/>
    <lineage>
        <taxon>Bacteria</taxon>
        <taxon>Bacillati</taxon>
        <taxon>Actinomycetota</taxon>
        <taxon>Actinomycetes</taxon>
        <taxon>Micrococcales</taxon>
        <taxon>Ornithinimicrobiaceae</taxon>
        <taxon>Ornithinimicrobium</taxon>
    </lineage>
</organism>
<reference evidence="3" key="1">
    <citation type="journal article" date="2019" name="Int. J. Syst. Evol. Microbiol.">
        <title>The Global Catalogue of Microorganisms (GCM) 10K type strain sequencing project: providing services to taxonomists for standard genome sequencing and annotation.</title>
        <authorList>
            <consortium name="The Broad Institute Genomics Platform"/>
            <consortium name="The Broad Institute Genome Sequencing Center for Infectious Disease"/>
            <person name="Wu L."/>
            <person name="Ma J."/>
        </authorList>
    </citation>
    <scope>NUCLEOTIDE SEQUENCE [LARGE SCALE GENOMIC DNA]</scope>
    <source>
        <strain evidence="3">CGMCC 1.5362</strain>
    </source>
</reference>
<gene>
    <name evidence="2" type="ORF">GCM10011509_15160</name>
</gene>
<evidence type="ECO:0000259" key="1">
    <source>
        <dbReference type="Pfam" id="PF18029"/>
    </source>
</evidence>
<sequence length="435" mass="48064">MSPEQPFLTSREFTESDGTDDWRALGRTAAAWFVTDSTSASAMLARKVAEAAEATGRPVPDLDLRATGLQVRLARQERGFEPGTLDLARAVSAAARALGFRADPRVVQDVQLTFDATDAAAVMPFWVAALGYEPEGEEDTVDPWRRHPPIWWQDMDVPRPLRNRIHLDSVAPQPVATAALEAVRGLGASSVAEHGYYATVADPEGNEVDLLPLPEGADRWPGTGTEDWRLVFSAMACYPTPTTQHALELAEEAARFPDEAELPLSVDLRPGLVVLDSGKDLWEMREGYEALAARVQARAREMGLEADVDLPRFVQVGIDAVDIPAVRRFWKVALGYVEDPREEVTDLVDPRRLNPVFFLQDLDEDDEARRAQRNRIHVDVYLPHDVALERVAAAVEAGGRVVHDHDPFWWTVADPEGNEVDLSVVVGREEAWGDG</sequence>
<name>A0ABQ2F800_9MICO</name>
<feature type="domain" description="Glyoxalase-like" evidence="1">
    <location>
        <begin position="315"/>
        <end position="422"/>
    </location>
</feature>
<proteinExistence type="predicted"/>
<dbReference type="RefSeq" id="WP_040658363.1">
    <property type="nucleotide sequence ID" value="NZ_BMLB01000003.1"/>
</dbReference>
<dbReference type="PANTHER" id="PTHR35908">
    <property type="entry name" value="HYPOTHETICAL FUSION PROTEIN"/>
    <property type="match status" value="1"/>
</dbReference>
<keyword evidence="3" id="KW-1185">Reference proteome</keyword>
<feature type="domain" description="Glyoxalase-like" evidence="1">
    <location>
        <begin position="111"/>
        <end position="210"/>
    </location>
</feature>
<dbReference type="CDD" id="cd06587">
    <property type="entry name" value="VOC"/>
    <property type="match status" value="1"/>
</dbReference>
<dbReference type="EMBL" id="BMLB01000003">
    <property type="protein sequence ID" value="GGK67765.1"/>
    <property type="molecule type" value="Genomic_DNA"/>
</dbReference>
<dbReference type="Gene3D" id="3.10.180.10">
    <property type="entry name" value="2,3-Dihydroxybiphenyl 1,2-Dioxygenase, domain 1"/>
    <property type="match status" value="2"/>
</dbReference>
<protein>
    <recommendedName>
        <fullName evidence="1">Glyoxalase-like domain-containing protein</fullName>
    </recommendedName>
</protein>
<dbReference type="InterPro" id="IPR041581">
    <property type="entry name" value="Glyoxalase_6"/>
</dbReference>